<keyword evidence="1 4" id="KW-0349">Heme</keyword>
<evidence type="ECO:0000256" key="3">
    <source>
        <dbReference type="ARBA" id="ARBA00023004"/>
    </source>
</evidence>
<dbReference type="PANTHER" id="PTHR33546">
    <property type="entry name" value="LARGE, MULTIFUNCTIONAL SECRETED PROTEIN-RELATED"/>
    <property type="match status" value="1"/>
</dbReference>
<keyword evidence="8" id="KW-1185">Reference proteome</keyword>
<evidence type="ECO:0000256" key="1">
    <source>
        <dbReference type="ARBA" id="ARBA00022617"/>
    </source>
</evidence>
<dbReference type="Gene3D" id="1.10.760.10">
    <property type="entry name" value="Cytochrome c-like domain"/>
    <property type="match status" value="1"/>
</dbReference>
<dbReference type="SUPFAM" id="SSF46626">
    <property type="entry name" value="Cytochrome c"/>
    <property type="match status" value="1"/>
</dbReference>
<dbReference type="Proteomes" id="UP000008461">
    <property type="component" value="Chromosome"/>
</dbReference>
<accession>F4KUU4</accession>
<dbReference type="KEGG" id="hhy:Halhy_0207"/>
<proteinExistence type="predicted"/>
<gene>
    <name evidence="7" type="ordered locus">Halhy_0207</name>
</gene>
<dbReference type="InterPro" id="IPR016024">
    <property type="entry name" value="ARM-type_fold"/>
</dbReference>
<dbReference type="eggNOG" id="COG2010">
    <property type="taxonomic scope" value="Bacteria"/>
</dbReference>
<dbReference type="SUPFAM" id="SSF50952">
    <property type="entry name" value="Soluble quinoprotein glucose dehydrogenase"/>
    <property type="match status" value="1"/>
</dbReference>
<name>F4KUU4_HALH1</name>
<dbReference type="Pfam" id="PF23500">
    <property type="entry name" value="DUF7133"/>
    <property type="match status" value="1"/>
</dbReference>
<dbReference type="EMBL" id="CP002691">
    <property type="protein sequence ID" value="AEE48120.1"/>
    <property type="molecule type" value="Genomic_DNA"/>
</dbReference>
<keyword evidence="2 4" id="KW-0479">Metal-binding</keyword>
<dbReference type="STRING" id="760192.Halhy_0207"/>
<evidence type="ECO:0000313" key="7">
    <source>
        <dbReference type="EMBL" id="AEE48120.1"/>
    </source>
</evidence>
<dbReference type="InterPro" id="IPR055557">
    <property type="entry name" value="DUF7133"/>
</dbReference>
<protein>
    <submittedName>
        <fullName evidence="7">Membrane-bound dehydrogenase domain protein</fullName>
    </submittedName>
</protein>
<dbReference type="GO" id="GO:0009055">
    <property type="term" value="F:electron transfer activity"/>
    <property type="evidence" value="ECO:0007669"/>
    <property type="project" value="InterPro"/>
</dbReference>
<feature type="domain" description="Cytochrome c" evidence="6">
    <location>
        <begin position="711"/>
        <end position="805"/>
    </location>
</feature>
<evidence type="ECO:0000259" key="6">
    <source>
        <dbReference type="PROSITE" id="PS51007"/>
    </source>
</evidence>
<dbReference type="Gene3D" id="1.25.10.10">
    <property type="entry name" value="Leucine-rich Repeat Variant"/>
    <property type="match status" value="1"/>
</dbReference>
<dbReference type="InterPro" id="IPR009056">
    <property type="entry name" value="Cyt_c-like_dom"/>
</dbReference>
<feature type="signal peptide" evidence="5">
    <location>
        <begin position="1"/>
        <end position="19"/>
    </location>
</feature>
<feature type="chain" id="PRO_5003316083" evidence="5">
    <location>
        <begin position="20"/>
        <end position="854"/>
    </location>
</feature>
<keyword evidence="3 4" id="KW-0408">Iron</keyword>
<organism evidence="7 8">
    <name type="scientific">Haliscomenobacter hydrossis (strain ATCC 27775 / DSM 1100 / LMG 10767 / O)</name>
    <dbReference type="NCBI Taxonomy" id="760192"/>
    <lineage>
        <taxon>Bacteria</taxon>
        <taxon>Pseudomonadati</taxon>
        <taxon>Bacteroidota</taxon>
        <taxon>Saprospiria</taxon>
        <taxon>Saprospirales</taxon>
        <taxon>Haliscomenobacteraceae</taxon>
        <taxon>Haliscomenobacter</taxon>
    </lineage>
</organism>
<evidence type="ECO:0000256" key="2">
    <source>
        <dbReference type="ARBA" id="ARBA00022723"/>
    </source>
</evidence>
<dbReference type="eggNOG" id="COG2133">
    <property type="taxonomic scope" value="Bacteria"/>
</dbReference>
<dbReference type="SUPFAM" id="SSF48371">
    <property type="entry name" value="ARM repeat"/>
    <property type="match status" value="1"/>
</dbReference>
<dbReference type="InterPro" id="IPR011989">
    <property type="entry name" value="ARM-like"/>
</dbReference>
<evidence type="ECO:0000313" key="8">
    <source>
        <dbReference type="Proteomes" id="UP000008461"/>
    </source>
</evidence>
<dbReference type="PROSITE" id="PS51007">
    <property type="entry name" value="CYTC"/>
    <property type="match status" value="1"/>
</dbReference>
<keyword evidence="5" id="KW-0732">Signal</keyword>
<dbReference type="HOGENOM" id="CLU_014205_0_0_10"/>
<dbReference type="AlphaFoldDB" id="F4KUU4"/>
<dbReference type="RefSeq" id="WP_013762684.1">
    <property type="nucleotide sequence ID" value="NC_015510.1"/>
</dbReference>
<dbReference type="OrthoDB" id="9808161at2"/>
<dbReference type="GO" id="GO:0020037">
    <property type="term" value="F:heme binding"/>
    <property type="evidence" value="ECO:0007669"/>
    <property type="project" value="InterPro"/>
</dbReference>
<dbReference type="GO" id="GO:0046872">
    <property type="term" value="F:metal ion binding"/>
    <property type="evidence" value="ECO:0007669"/>
    <property type="project" value="UniProtKB-KW"/>
</dbReference>
<dbReference type="InterPro" id="IPR036909">
    <property type="entry name" value="Cyt_c-like_dom_sf"/>
</dbReference>
<evidence type="ECO:0000256" key="4">
    <source>
        <dbReference type="PROSITE-ProRule" id="PRU00433"/>
    </source>
</evidence>
<reference key="2">
    <citation type="submission" date="2011-04" db="EMBL/GenBank/DDBJ databases">
        <title>Complete sequence of chromosome of Haliscomenobacter hydrossis DSM 1100.</title>
        <authorList>
            <consortium name="US DOE Joint Genome Institute (JGI-PGF)"/>
            <person name="Lucas S."/>
            <person name="Han J."/>
            <person name="Lapidus A."/>
            <person name="Bruce D."/>
            <person name="Goodwin L."/>
            <person name="Pitluck S."/>
            <person name="Peters L."/>
            <person name="Kyrpides N."/>
            <person name="Mavromatis K."/>
            <person name="Ivanova N."/>
            <person name="Ovchinnikova G."/>
            <person name="Pagani I."/>
            <person name="Daligault H."/>
            <person name="Detter J.C."/>
            <person name="Han C."/>
            <person name="Land M."/>
            <person name="Hauser L."/>
            <person name="Markowitz V."/>
            <person name="Cheng J.-F."/>
            <person name="Hugenholtz P."/>
            <person name="Woyke T."/>
            <person name="Wu D."/>
            <person name="Verbarg S."/>
            <person name="Frueling A."/>
            <person name="Brambilla E."/>
            <person name="Klenk H.-P."/>
            <person name="Eisen J.A."/>
        </authorList>
    </citation>
    <scope>NUCLEOTIDE SEQUENCE</scope>
    <source>
        <strain>DSM 1100</strain>
    </source>
</reference>
<evidence type="ECO:0000256" key="5">
    <source>
        <dbReference type="SAM" id="SignalP"/>
    </source>
</evidence>
<dbReference type="InterPro" id="IPR011041">
    <property type="entry name" value="Quinoprot_gluc/sorb_DH_b-prop"/>
</dbReference>
<dbReference type="PANTHER" id="PTHR33546:SF1">
    <property type="entry name" value="LARGE, MULTIFUNCTIONAL SECRETED PROTEIN"/>
    <property type="match status" value="1"/>
</dbReference>
<reference evidence="7 8" key="1">
    <citation type="journal article" date="2011" name="Stand. Genomic Sci.">
        <title>Complete genome sequence of Haliscomenobacter hydrossis type strain (O).</title>
        <authorList>
            <consortium name="US DOE Joint Genome Institute (JGI-PGF)"/>
            <person name="Daligault H."/>
            <person name="Lapidus A."/>
            <person name="Zeytun A."/>
            <person name="Nolan M."/>
            <person name="Lucas S."/>
            <person name="Del Rio T.G."/>
            <person name="Tice H."/>
            <person name="Cheng J.F."/>
            <person name="Tapia R."/>
            <person name="Han C."/>
            <person name="Goodwin L."/>
            <person name="Pitluck S."/>
            <person name="Liolios K."/>
            <person name="Pagani I."/>
            <person name="Ivanova N."/>
            <person name="Huntemann M."/>
            <person name="Mavromatis K."/>
            <person name="Mikhailova N."/>
            <person name="Pati A."/>
            <person name="Chen A."/>
            <person name="Palaniappan K."/>
            <person name="Land M."/>
            <person name="Hauser L."/>
            <person name="Brambilla E.M."/>
            <person name="Rohde M."/>
            <person name="Verbarg S."/>
            <person name="Goker M."/>
            <person name="Bristow J."/>
            <person name="Eisen J.A."/>
            <person name="Markowitz V."/>
            <person name="Hugenholtz P."/>
            <person name="Kyrpides N.C."/>
            <person name="Klenk H.P."/>
            <person name="Woyke T."/>
        </authorList>
    </citation>
    <scope>NUCLEOTIDE SEQUENCE [LARGE SCALE GENOMIC DNA]</scope>
    <source>
        <strain evidence="8">ATCC 27775 / DSM 1100 / LMG 10767 / O</strain>
    </source>
</reference>
<sequence length="854" mass="94659">MFFLRLLLGSILFSLLISGKESNPNVFADPSAAKSPEEELATFQVEPGFQVQLVAAEPMVQEPVALSFDADGRLWVVEMRGFMPDIDGKGEKLPSGRISVLEDTNGDGLMDKSTIYLDSLVMPRSLGLIKGGALVAHSRALWLTQDVNGDLKADSQILLDSTYARNGLPEHSDNGLLLNTDNWYYNVKSRLRYRLINGTWTRDSTEFRGQWGMCHDDQGRLFYNYNWSQLHADLVPPNSLSRNKNHSPSTGIDHGLTIDRKVFPIRATPAVNRGYIPGTLNKKGRLLEFTAACSPLVLRSSLYPPDYYGNALVCEPSGNLIKRNVVKESGAFLNAYDPNPGKEFLASTDERFRPVNLCTGPDGAIYVADMYRGLIQHGAYVTPYLREQTLKRNLVLPIHMGRIWKIVPKNRKLSKVEKLSSFGSAELVQHLSHPDGWQRDMAQRLLVEKADLAVVPLLESIAKQSTFTLARFHALWTLEGLGQLQPALLLELLDDPQDLIKTTALRLLEINPAQHAQMQQVLDQKVLALSKTANIKVALQCALSAHLLSSEVNLTVNQEIIDRFGTLALIRDAVISSIENQEFTLLKKLWVAPLWQNPEQAQEIFLEMLANAIARKKDPTELLALLELAHHQGKAFGKKEQVVLNGLAVAALNFKGSKPIALSAQPELLKRPDLPLDQNGAANLKNLFTWPGFNPEISTVTKSTLDEKASKQFAMGRQKYLSNCAGCHGTDGRGMDRFGPPMAGSEWVLGDEKRLSLVLLHGLEGPIVVQGKKYDAPDILPMMPAHSIMDDADIAAILTYIRNEWGNQATPVTASTVGSTRHTSQGRVIPWTVKDLDKYVKAKWPAEKTSKGQK</sequence>
<dbReference type="Pfam" id="PF00034">
    <property type="entry name" value="Cytochrom_C"/>
    <property type="match status" value="1"/>
</dbReference>